<proteinExistence type="predicted"/>
<dbReference type="Gene3D" id="2.40.320.10">
    <property type="entry name" value="Hypothetical Protein Pfu-838710-001"/>
    <property type="match status" value="1"/>
</dbReference>
<dbReference type="PANTHER" id="PTHR21028">
    <property type="entry name" value="SI:CH211-156B7.4"/>
    <property type="match status" value="1"/>
</dbReference>
<dbReference type="EMBL" id="JAAEAA010000006">
    <property type="protein sequence ID" value="NDK55454.1"/>
    <property type="molecule type" value="Genomic_DNA"/>
</dbReference>
<dbReference type="RefSeq" id="WP_162345518.1">
    <property type="nucleotide sequence ID" value="NZ_JAAEAA010000006.1"/>
</dbReference>
<sequence>MYADITIKARCYDPAKTEAILLDQGADYVGLDVQTDTYYETDYGKLKYRQGTFENVLIHYNRRFSDNAYQTEVLLYLKNPGEETIAQICGGQKVLMQVNKLRKIYFIENVKFHLDYLEELGHFVEIEAIDLDGSLGTVMLQQQCNYYKELLQIEEDDLVTSAYTDLIQHS</sequence>
<evidence type="ECO:0000313" key="2">
    <source>
        <dbReference type="EMBL" id="NDK55454.1"/>
    </source>
</evidence>
<dbReference type="SUPFAM" id="SSF55154">
    <property type="entry name" value="CYTH-like phosphatases"/>
    <property type="match status" value="1"/>
</dbReference>
<evidence type="ECO:0000313" key="3">
    <source>
        <dbReference type="Proteomes" id="UP000478546"/>
    </source>
</evidence>
<comment type="caution">
    <text evidence="2">The sequence shown here is derived from an EMBL/GenBank/DDBJ whole genome shotgun (WGS) entry which is preliminary data.</text>
</comment>
<feature type="domain" description="CYTH" evidence="1">
    <location>
        <begin position="29"/>
        <end position="158"/>
    </location>
</feature>
<keyword evidence="3" id="KW-1185">Reference proteome</keyword>
<accession>A0A6B2H8C7</accession>
<dbReference type="InterPro" id="IPR033469">
    <property type="entry name" value="CYTH-like_dom_sf"/>
</dbReference>
<protein>
    <submittedName>
        <fullName evidence="2">CYTH domain-containing protein</fullName>
    </submittedName>
</protein>
<dbReference type="Proteomes" id="UP000478546">
    <property type="component" value="Unassembled WGS sequence"/>
</dbReference>
<dbReference type="Pfam" id="PF01928">
    <property type="entry name" value="CYTH"/>
    <property type="match status" value="1"/>
</dbReference>
<evidence type="ECO:0000259" key="1">
    <source>
        <dbReference type="Pfam" id="PF01928"/>
    </source>
</evidence>
<name>A0A6B2H8C7_9BACT</name>
<dbReference type="InterPro" id="IPR023577">
    <property type="entry name" value="CYTH_domain"/>
</dbReference>
<reference evidence="2 3" key="1">
    <citation type="submission" date="2020-01" db="EMBL/GenBank/DDBJ databases">
        <authorList>
            <person name="Kim M.K."/>
        </authorList>
    </citation>
    <scope>NUCLEOTIDE SEQUENCE [LARGE SCALE GENOMIC DNA]</scope>
    <source>
        <strain evidence="2 3">BT213</strain>
    </source>
</reference>
<organism evidence="2 3">
    <name type="scientific">Pontibacter fetidus</name>
    <dbReference type="NCBI Taxonomy" id="2700082"/>
    <lineage>
        <taxon>Bacteria</taxon>
        <taxon>Pseudomonadati</taxon>
        <taxon>Bacteroidota</taxon>
        <taxon>Cytophagia</taxon>
        <taxon>Cytophagales</taxon>
        <taxon>Hymenobacteraceae</taxon>
        <taxon>Pontibacter</taxon>
    </lineage>
</organism>
<dbReference type="InterPro" id="IPR008173">
    <property type="entry name" value="Adenylyl_cyclase_CyaB"/>
</dbReference>
<dbReference type="PANTHER" id="PTHR21028:SF2">
    <property type="entry name" value="CYTH DOMAIN-CONTAINING PROTEIN"/>
    <property type="match status" value="1"/>
</dbReference>
<gene>
    <name evidence="2" type="ORF">GWO68_05960</name>
</gene>
<dbReference type="AlphaFoldDB" id="A0A6B2H8C7"/>